<gene>
    <name evidence="2" type="ORF">PG993_010499</name>
</gene>
<keyword evidence="3" id="KW-1185">Reference proteome</keyword>
<reference evidence="2 3" key="1">
    <citation type="submission" date="2023-01" db="EMBL/GenBank/DDBJ databases">
        <title>Analysis of 21 Apiospora genomes using comparative genomics revels a genus with tremendous synthesis potential of carbohydrate active enzymes and secondary metabolites.</title>
        <authorList>
            <person name="Sorensen T."/>
        </authorList>
    </citation>
    <scope>NUCLEOTIDE SEQUENCE [LARGE SCALE GENOMIC DNA]</scope>
    <source>
        <strain evidence="2 3">CBS 33761</strain>
    </source>
</reference>
<evidence type="ECO:0000256" key="1">
    <source>
        <dbReference type="SAM" id="MobiDB-lite"/>
    </source>
</evidence>
<accession>A0ABR1SMG9</accession>
<protein>
    <submittedName>
        <fullName evidence="2">Uncharacterized protein</fullName>
    </submittedName>
</protein>
<dbReference type="Proteomes" id="UP001444661">
    <property type="component" value="Unassembled WGS sequence"/>
</dbReference>
<evidence type="ECO:0000313" key="3">
    <source>
        <dbReference type="Proteomes" id="UP001444661"/>
    </source>
</evidence>
<name>A0ABR1SMG9_9PEZI</name>
<sequence>MKRNRPRTIAHETADHTTGATIAGGPAKNNQPPPQKRLVSSNHILTARSQPNSPSLLDMPLEIRNQIYSYFVTIDQDYEHEGEDYNNGECIDVSILHINQQIRHEAWNCLIETNLWVRLIFRQSDDLRSFNFEGMNAEPQAYLPYDRVSEEHSKRLVQETALHLWVGESCETDANGDLDSSEFYESVMFAYHPLHYNMFLSSVAGSDVGVDSLTIQVHPKTMNIKSRFAKLLEPLCTLRGIRNVSFAGVEYCAALQSLAQDMQRPLAMFDDEWSYRIDVADLIKIQQYHQRLGHNAELRGYYSDAMCHYQVGGLVKHMFPDASGRVRGSPELNTCHHRATELSLGFSRSVHKYVTQSKKPAPSSTLDTQFEAKTIQRSIASCCDALEFIGLTDSQRREAHLYRAFTLFRVAEYLSNIPQLERRSSPYIPSLYYDRSSRRSGIPQNDHVGTARLAAARDLFYAKKVEPSHDILANLDEDDKVTYRKVYLITAQRFPIANYEVPLLGTWTGDPDVWKEWVYAFPRQYLLMKLFQLRLNQDSDGGIEGEEELRRQYAAEGITWSHDPDNYLEITSDTW</sequence>
<proteinExistence type="predicted"/>
<evidence type="ECO:0000313" key="2">
    <source>
        <dbReference type="EMBL" id="KAK8035504.1"/>
    </source>
</evidence>
<feature type="region of interest" description="Disordered" evidence="1">
    <location>
        <begin position="1"/>
        <end position="37"/>
    </location>
</feature>
<comment type="caution">
    <text evidence="2">The sequence shown here is derived from an EMBL/GenBank/DDBJ whole genome shotgun (WGS) entry which is preliminary data.</text>
</comment>
<dbReference type="EMBL" id="JAQQWK010000009">
    <property type="protein sequence ID" value="KAK8035504.1"/>
    <property type="molecule type" value="Genomic_DNA"/>
</dbReference>
<organism evidence="2 3">
    <name type="scientific">Apiospora rasikravindrae</name>
    <dbReference type="NCBI Taxonomy" id="990691"/>
    <lineage>
        <taxon>Eukaryota</taxon>
        <taxon>Fungi</taxon>
        <taxon>Dikarya</taxon>
        <taxon>Ascomycota</taxon>
        <taxon>Pezizomycotina</taxon>
        <taxon>Sordariomycetes</taxon>
        <taxon>Xylariomycetidae</taxon>
        <taxon>Amphisphaeriales</taxon>
        <taxon>Apiosporaceae</taxon>
        <taxon>Apiospora</taxon>
    </lineage>
</organism>